<evidence type="ECO:0000313" key="2">
    <source>
        <dbReference type="Proteomes" id="UP000035642"/>
    </source>
</evidence>
<dbReference type="AlphaFoldDB" id="A0A158P973"/>
<dbReference type="Proteomes" id="UP000035642">
    <property type="component" value="Unassembled WGS sequence"/>
</dbReference>
<feature type="compositionally biased region" description="Basic and acidic residues" evidence="1">
    <location>
        <begin position="32"/>
        <end position="45"/>
    </location>
</feature>
<name>A0A158P973_ANGCA</name>
<dbReference type="WBParaSite" id="ACAC_0000791901-mRNA-1">
    <property type="protein sequence ID" value="ACAC_0000791901-mRNA-1"/>
    <property type="gene ID" value="ACAC_0000791901"/>
</dbReference>
<sequence>MLDNRLESFKDSGTEEVLPNTRCNFGVLRPKLRLEKSDSGDEKRSGSSTPEGGSPTLQVHLQIPCYDFYPVQAIAIELFPAISRPESLNTVVRSPLETAQSRTATGGVYKCKPEMERSPIGASILNMNAMARLGAQDAKTPACKLLEDFWINDKNPKMNSREECPEITRDLAPYLRIDR</sequence>
<keyword evidence="2" id="KW-1185">Reference proteome</keyword>
<accession>A0A158P973</accession>
<protein>
    <submittedName>
        <fullName evidence="3">Uncharacterized protein</fullName>
    </submittedName>
</protein>
<feature type="region of interest" description="Disordered" evidence="1">
    <location>
        <begin position="31"/>
        <end position="56"/>
    </location>
</feature>
<evidence type="ECO:0000313" key="3">
    <source>
        <dbReference type="WBParaSite" id="ACAC_0000791901-mRNA-1"/>
    </source>
</evidence>
<reference evidence="2" key="1">
    <citation type="submission" date="2012-09" db="EMBL/GenBank/DDBJ databases">
        <authorList>
            <person name="Martin A.A."/>
        </authorList>
    </citation>
    <scope>NUCLEOTIDE SEQUENCE</scope>
</reference>
<proteinExistence type="predicted"/>
<evidence type="ECO:0000256" key="1">
    <source>
        <dbReference type="SAM" id="MobiDB-lite"/>
    </source>
</evidence>
<feature type="compositionally biased region" description="Low complexity" evidence="1">
    <location>
        <begin position="46"/>
        <end position="56"/>
    </location>
</feature>
<feature type="compositionally biased region" description="Basic and acidic residues" evidence="1">
    <location>
        <begin position="1"/>
        <end position="13"/>
    </location>
</feature>
<feature type="region of interest" description="Disordered" evidence="1">
    <location>
        <begin position="1"/>
        <end position="20"/>
    </location>
</feature>
<organism evidence="2 3">
    <name type="scientific">Angiostrongylus cantonensis</name>
    <name type="common">Rat lungworm</name>
    <dbReference type="NCBI Taxonomy" id="6313"/>
    <lineage>
        <taxon>Eukaryota</taxon>
        <taxon>Metazoa</taxon>
        <taxon>Ecdysozoa</taxon>
        <taxon>Nematoda</taxon>
        <taxon>Chromadorea</taxon>
        <taxon>Rhabditida</taxon>
        <taxon>Rhabditina</taxon>
        <taxon>Rhabditomorpha</taxon>
        <taxon>Strongyloidea</taxon>
        <taxon>Metastrongylidae</taxon>
        <taxon>Angiostrongylus</taxon>
    </lineage>
</organism>
<dbReference type="AntiFam" id="ANF00029">
    <property type="entry name" value="Antisense to 16S rRNA"/>
</dbReference>
<reference evidence="3" key="2">
    <citation type="submission" date="2016-04" db="UniProtKB">
        <authorList>
            <consortium name="WormBaseParasite"/>
        </authorList>
    </citation>
    <scope>IDENTIFICATION</scope>
</reference>
<dbReference type="STRING" id="6313.A0A158P973"/>